<proteinExistence type="predicted"/>
<protein>
    <submittedName>
        <fullName evidence="1">Uncharacterized protein</fullName>
    </submittedName>
</protein>
<comment type="caution">
    <text evidence="1">The sequence shown here is derived from an EMBL/GenBank/DDBJ whole genome shotgun (WGS) entry which is preliminary data.</text>
</comment>
<accession>A0ACC3N9X8</accession>
<dbReference type="EMBL" id="JAUTXU010000077">
    <property type="protein sequence ID" value="KAK3711350.1"/>
    <property type="molecule type" value="Genomic_DNA"/>
</dbReference>
<gene>
    <name evidence="1" type="ORF">LTR37_009730</name>
</gene>
<organism evidence="1 2">
    <name type="scientific">Vermiconidia calcicola</name>
    <dbReference type="NCBI Taxonomy" id="1690605"/>
    <lineage>
        <taxon>Eukaryota</taxon>
        <taxon>Fungi</taxon>
        <taxon>Dikarya</taxon>
        <taxon>Ascomycota</taxon>
        <taxon>Pezizomycotina</taxon>
        <taxon>Dothideomycetes</taxon>
        <taxon>Dothideomycetidae</taxon>
        <taxon>Mycosphaerellales</taxon>
        <taxon>Extremaceae</taxon>
        <taxon>Vermiconidia</taxon>
    </lineage>
</organism>
<reference evidence="1" key="1">
    <citation type="submission" date="2023-07" db="EMBL/GenBank/DDBJ databases">
        <title>Black Yeasts Isolated from many extreme environments.</title>
        <authorList>
            <person name="Coleine C."/>
            <person name="Stajich J.E."/>
            <person name="Selbmann L."/>
        </authorList>
    </citation>
    <scope>NUCLEOTIDE SEQUENCE</scope>
    <source>
        <strain evidence="1">CCFEE 5714</strain>
    </source>
</reference>
<evidence type="ECO:0000313" key="2">
    <source>
        <dbReference type="Proteomes" id="UP001281147"/>
    </source>
</evidence>
<name>A0ACC3N9X8_9PEZI</name>
<dbReference type="Proteomes" id="UP001281147">
    <property type="component" value="Unassembled WGS sequence"/>
</dbReference>
<evidence type="ECO:0000313" key="1">
    <source>
        <dbReference type="EMBL" id="KAK3711350.1"/>
    </source>
</evidence>
<sequence length="320" mass="36130">MTALWKGQYVDHRDQAALQDENEELKGKLDRAITKMKHEKTQRKRLEQVLDEVLTQRDTFTGKLGEVEQENEQLGQQLQGGKDAYLAMQQECHDTKKALQQEQAEKQKLRDQVNQFKSHISSSTQLENQVADDVVRAKCNQIFYSIQGFVAKTFKGAKLAHHDESRKWLIDTRKLMLANSAEAIRSADAQLVQMMTAETYRILRAAVHVKWSSTVQEELTKIFTAAFELYRLVHGQHARFVIETPCVVGNSGLTTFNAESMEDVGGMEDEADLAGRALEIAIFPMVYKVGTSQGEQMNAFTVVSKAKVLAQVKSSDDSFL</sequence>
<keyword evidence="2" id="KW-1185">Reference proteome</keyword>